<keyword evidence="1" id="KW-0812">Transmembrane</keyword>
<keyword evidence="1" id="KW-0472">Membrane</keyword>
<dbReference type="Proteomes" id="UP000297429">
    <property type="component" value="Unassembled WGS sequence"/>
</dbReference>
<evidence type="ECO:0000313" key="3">
    <source>
        <dbReference type="Proteomes" id="UP000297429"/>
    </source>
</evidence>
<reference evidence="2 3" key="1">
    <citation type="submission" date="2019-03" db="EMBL/GenBank/DDBJ databases">
        <authorList>
            <person name="He R.-H."/>
        </authorList>
    </citation>
    <scope>NUCLEOTIDE SEQUENCE [LARGE SCALE GENOMIC DNA]</scope>
    <source>
        <strain evidence="2 3">DSM 19624</strain>
    </source>
</reference>
<evidence type="ECO:0000256" key="1">
    <source>
        <dbReference type="SAM" id="Phobius"/>
    </source>
</evidence>
<sequence length="245" mass="28474">MNSQYTIYLFIGIAFLCIVVLGIIIRYRNKKMQQEVANFPTVLPEAYGLGQKMFPVHLKCADLKQAYFIISLVFNLINILMLVMLIGELDPYNSLPYPKIVDAILTKEIILPIAIAIGILFIYNAYHRINITWENGPVVADNLINVKHYQIRKNALLLNVIYLQTDQKLWILVPGTSQDFKKFKDFNQLSRDQQENEKYVQQLQENLIHYGAQEKKFPFLTVYFKFSFFILMLSVILILVVLKSS</sequence>
<feature type="transmembrane region" description="Helical" evidence="1">
    <location>
        <begin position="222"/>
        <end position="242"/>
    </location>
</feature>
<feature type="transmembrane region" description="Helical" evidence="1">
    <location>
        <begin position="66"/>
        <end position="89"/>
    </location>
</feature>
<proteinExistence type="predicted"/>
<feature type="transmembrane region" description="Helical" evidence="1">
    <location>
        <begin position="6"/>
        <end position="25"/>
    </location>
</feature>
<evidence type="ECO:0000313" key="2">
    <source>
        <dbReference type="EMBL" id="TFB31559.1"/>
    </source>
</evidence>
<protein>
    <submittedName>
        <fullName evidence="2">Uncharacterized protein</fullName>
    </submittedName>
</protein>
<accession>A0ABY2HPL1</accession>
<comment type="caution">
    <text evidence="2">The sequence shown here is derived from an EMBL/GenBank/DDBJ whole genome shotgun (WGS) entry which is preliminary data.</text>
</comment>
<organism evidence="2 3">
    <name type="scientific">Pedobacter alluvionis</name>
    <dbReference type="NCBI Taxonomy" id="475253"/>
    <lineage>
        <taxon>Bacteria</taxon>
        <taxon>Pseudomonadati</taxon>
        <taxon>Bacteroidota</taxon>
        <taxon>Sphingobacteriia</taxon>
        <taxon>Sphingobacteriales</taxon>
        <taxon>Sphingobacteriaceae</taxon>
        <taxon>Pedobacter</taxon>
    </lineage>
</organism>
<dbReference type="RefSeq" id="WP_134380574.1">
    <property type="nucleotide sequence ID" value="NZ_RCCK01000010.1"/>
</dbReference>
<keyword evidence="3" id="KW-1185">Reference proteome</keyword>
<keyword evidence="1" id="KW-1133">Transmembrane helix</keyword>
<feature type="transmembrane region" description="Helical" evidence="1">
    <location>
        <begin position="109"/>
        <end position="126"/>
    </location>
</feature>
<name>A0ABY2HPL1_9SPHI</name>
<dbReference type="EMBL" id="SOPX01000002">
    <property type="protein sequence ID" value="TFB31559.1"/>
    <property type="molecule type" value="Genomic_DNA"/>
</dbReference>
<gene>
    <name evidence="2" type="ORF">E3V97_13310</name>
</gene>